<evidence type="ECO:0000256" key="1">
    <source>
        <dbReference type="ARBA" id="ARBA00009881"/>
    </source>
</evidence>
<keyword evidence="3" id="KW-0288">FMN</keyword>
<evidence type="ECO:0008006" key="8">
    <source>
        <dbReference type="Google" id="ProtNLM"/>
    </source>
</evidence>
<dbReference type="GO" id="GO:0018580">
    <property type="term" value="F:nitronate monooxygenase activity"/>
    <property type="evidence" value="ECO:0007669"/>
    <property type="project" value="InterPro"/>
</dbReference>
<evidence type="ECO:0000256" key="3">
    <source>
        <dbReference type="ARBA" id="ARBA00022643"/>
    </source>
</evidence>
<keyword evidence="7" id="KW-1185">Reference proteome</keyword>
<evidence type="ECO:0000256" key="5">
    <source>
        <dbReference type="ARBA" id="ARBA00023033"/>
    </source>
</evidence>
<dbReference type="OrthoDB" id="10265891at2759"/>
<protein>
    <recommendedName>
        <fullName evidence="8">Nitronate monooxygenase domain-containing protein</fullName>
    </recommendedName>
</protein>
<keyword evidence="4" id="KW-0560">Oxidoreductase</keyword>
<dbReference type="PANTHER" id="PTHR42747:SF4">
    <property type="entry name" value="BLR1330 PROTEIN"/>
    <property type="match status" value="1"/>
</dbReference>
<name>A0A8J5XLJ6_DIALT</name>
<dbReference type="Gene3D" id="3.20.20.70">
    <property type="entry name" value="Aldolase class I"/>
    <property type="match status" value="1"/>
</dbReference>
<dbReference type="CDD" id="cd04730">
    <property type="entry name" value="NPD_like"/>
    <property type="match status" value="1"/>
</dbReference>
<keyword evidence="5" id="KW-0503">Monooxygenase</keyword>
<dbReference type="InterPro" id="IPR013785">
    <property type="entry name" value="Aldolase_TIM"/>
</dbReference>
<keyword evidence="2" id="KW-0285">Flavoprotein</keyword>
<evidence type="ECO:0000256" key="2">
    <source>
        <dbReference type="ARBA" id="ARBA00022630"/>
    </source>
</evidence>
<dbReference type="Pfam" id="PF03060">
    <property type="entry name" value="NMO"/>
    <property type="match status" value="1"/>
</dbReference>
<reference evidence="6" key="1">
    <citation type="submission" date="2021-05" db="EMBL/GenBank/DDBJ databases">
        <title>The genome of the haptophyte Pavlova lutheri (Diacronema luteri, Pavlovales) - a model for lipid biosynthesis in eukaryotic algae.</title>
        <authorList>
            <person name="Hulatt C.J."/>
            <person name="Posewitz M.C."/>
        </authorList>
    </citation>
    <scope>NUCLEOTIDE SEQUENCE</scope>
    <source>
        <strain evidence="6">NIVA-4/92</strain>
    </source>
</reference>
<dbReference type="OMA" id="RAKPKAW"/>
<comment type="caution">
    <text evidence="6">The sequence shown here is derived from an EMBL/GenBank/DDBJ whole genome shotgun (WGS) entry which is preliminary data.</text>
</comment>
<dbReference type="InterPro" id="IPR004136">
    <property type="entry name" value="NMO"/>
</dbReference>
<evidence type="ECO:0000256" key="4">
    <source>
        <dbReference type="ARBA" id="ARBA00023002"/>
    </source>
</evidence>
<dbReference type="SUPFAM" id="SSF51412">
    <property type="entry name" value="Inosine monophosphate dehydrogenase (IMPDH)"/>
    <property type="match status" value="1"/>
</dbReference>
<dbReference type="FunFam" id="3.20.20.70:FF:000210">
    <property type="entry name" value="2-nitropropane dioxygenase"/>
    <property type="match status" value="1"/>
</dbReference>
<evidence type="ECO:0000313" key="6">
    <source>
        <dbReference type="EMBL" id="KAG8467053.1"/>
    </source>
</evidence>
<proteinExistence type="inferred from homology"/>
<dbReference type="EMBL" id="JAGTXO010000006">
    <property type="protein sequence ID" value="KAG8467053.1"/>
    <property type="molecule type" value="Genomic_DNA"/>
</dbReference>
<organism evidence="6 7">
    <name type="scientific">Diacronema lutheri</name>
    <name type="common">Unicellular marine alga</name>
    <name type="synonym">Monochrysis lutheri</name>
    <dbReference type="NCBI Taxonomy" id="2081491"/>
    <lineage>
        <taxon>Eukaryota</taxon>
        <taxon>Haptista</taxon>
        <taxon>Haptophyta</taxon>
        <taxon>Pavlovophyceae</taxon>
        <taxon>Pavlovales</taxon>
        <taxon>Pavlovaceae</taxon>
        <taxon>Diacronema</taxon>
    </lineage>
</organism>
<dbReference type="Proteomes" id="UP000751190">
    <property type="component" value="Unassembled WGS sequence"/>
</dbReference>
<gene>
    <name evidence="6" type="ORF">KFE25_000369</name>
</gene>
<sequence length="344" mass="36310">MRSSFVPNLRLGRPSWEAACMSGGFRLFQHRLRLPVIGSPLFIVSCPELVIEQCKAGIVGSFPALNARTPELLTAWIERIKAELATAEAAGKRPAPFAVNQICHASNSRLRTDLAICVEQRVPIVITSLQVSKEVIDAVHSYGGKVLHDVISLRHAQKAIEYGVDGLIPVCAGAGGHAGTLSPFALVRELRAVFAGPIALSGAIADGSSVLGALAMGADFAYMGTRFIATAEANASAEYKRMLAESSASDIIYSNLFTGVHGNYLAPSIKAAGLDPHALPASDKSAMNFGSSSKGGNTGAKAWKDIWGSGQGVGTITDAPKVSELVDRLEREFVDAQARLKSKL</sequence>
<comment type="similarity">
    <text evidence="1">Belongs to the nitronate monooxygenase family. NMO class I subfamily.</text>
</comment>
<evidence type="ECO:0000313" key="7">
    <source>
        <dbReference type="Proteomes" id="UP000751190"/>
    </source>
</evidence>
<accession>A0A8J5XLJ6</accession>
<dbReference type="AlphaFoldDB" id="A0A8J5XLJ6"/>
<dbReference type="PANTHER" id="PTHR42747">
    <property type="entry name" value="NITRONATE MONOOXYGENASE-RELATED"/>
    <property type="match status" value="1"/>
</dbReference>